<accession>A0A5C6D7L3</accession>
<dbReference type="NCBIfam" id="NF005596">
    <property type="entry name" value="PRK07328.1"/>
    <property type="match status" value="1"/>
</dbReference>
<dbReference type="AlphaFoldDB" id="A0A5C6D7L3"/>
<evidence type="ECO:0000256" key="1">
    <source>
        <dbReference type="ARBA" id="ARBA00004970"/>
    </source>
</evidence>
<dbReference type="CDD" id="cd12110">
    <property type="entry name" value="PHP_HisPPase_Hisj_like"/>
    <property type="match status" value="1"/>
</dbReference>
<gene>
    <name evidence="10" type="primary">hisK</name>
    <name evidence="10" type="ORF">Q31b_57910</name>
</gene>
<keyword evidence="4 8" id="KW-0028">Amino-acid biosynthesis</keyword>
<evidence type="ECO:0000256" key="5">
    <source>
        <dbReference type="ARBA" id="ARBA00022801"/>
    </source>
</evidence>
<evidence type="ECO:0000256" key="6">
    <source>
        <dbReference type="ARBA" id="ARBA00023102"/>
    </source>
</evidence>
<dbReference type="UniPathway" id="UPA00031">
    <property type="reaction ID" value="UER00013"/>
</dbReference>
<dbReference type="Proteomes" id="UP000315471">
    <property type="component" value="Unassembled WGS sequence"/>
</dbReference>
<dbReference type="GO" id="GO:0000105">
    <property type="term" value="P:L-histidine biosynthetic process"/>
    <property type="evidence" value="ECO:0007669"/>
    <property type="project" value="UniProtKB-UniRule"/>
</dbReference>
<evidence type="ECO:0000313" key="11">
    <source>
        <dbReference type="Proteomes" id="UP000315471"/>
    </source>
</evidence>
<dbReference type="SUPFAM" id="SSF89550">
    <property type="entry name" value="PHP domain-like"/>
    <property type="match status" value="1"/>
</dbReference>
<dbReference type="NCBIfam" id="TIGR01856">
    <property type="entry name" value="hisJ_fam"/>
    <property type="match status" value="1"/>
</dbReference>
<keyword evidence="5 8" id="KW-0378">Hydrolase</keyword>
<dbReference type="GO" id="GO:0005737">
    <property type="term" value="C:cytoplasm"/>
    <property type="evidence" value="ECO:0007669"/>
    <property type="project" value="TreeGrafter"/>
</dbReference>
<protein>
    <recommendedName>
        <fullName evidence="3 8">Histidinol-phosphatase</fullName>
        <shortName evidence="8">HolPase</shortName>
        <ecNumber evidence="3 8">3.1.3.15</ecNumber>
    </recommendedName>
</protein>
<keyword evidence="6 8" id="KW-0368">Histidine biosynthesis</keyword>
<dbReference type="EMBL" id="SJPY01000015">
    <property type="protein sequence ID" value="TWU33183.1"/>
    <property type="molecule type" value="Genomic_DNA"/>
</dbReference>
<dbReference type="Pfam" id="PF02811">
    <property type="entry name" value="PHP"/>
    <property type="match status" value="1"/>
</dbReference>
<comment type="similarity">
    <text evidence="2 8">Belongs to the PHP hydrolase family. HisK subfamily.</text>
</comment>
<evidence type="ECO:0000256" key="8">
    <source>
        <dbReference type="RuleBase" id="RU366003"/>
    </source>
</evidence>
<comment type="catalytic activity">
    <reaction evidence="7 8">
        <text>L-histidinol phosphate + H2O = L-histidinol + phosphate</text>
        <dbReference type="Rhea" id="RHEA:14465"/>
        <dbReference type="ChEBI" id="CHEBI:15377"/>
        <dbReference type="ChEBI" id="CHEBI:43474"/>
        <dbReference type="ChEBI" id="CHEBI:57699"/>
        <dbReference type="ChEBI" id="CHEBI:57980"/>
        <dbReference type="EC" id="3.1.3.15"/>
    </reaction>
</comment>
<feature type="domain" description="PHP" evidence="9">
    <location>
        <begin position="2"/>
        <end position="178"/>
    </location>
</feature>
<evidence type="ECO:0000256" key="2">
    <source>
        <dbReference type="ARBA" id="ARBA00009152"/>
    </source>
</evidence>
<evidence type="ECO:0000313" key="10">
    <source>
        <dbReference type="EMBL" id="TWU33183.1"/>
    </source>
</evidence>
<dbReference type="PANTHER" id="PTHR21039">
    <property type="entry name" value="HISTIDINOL PHOSPHATASE-RELATED"/>
    <property type="match status" value="1"/>
</dbReference>
<comment type="caution">
    <text evidence="10">The sequence shown here is derived from an EMBL/GenBank/DDBJ whole genome shotgun (WGS) entry which is preliminary data.</text>
</comment>
<evidence type="ECO:0000256" key="3">
    <source>
        <dbReference type="ARBA" id="ARBA00013085"/>
    </source>
</evidence>
<name>A0A5C6D7L3_9BACT</name>
<comment type="pathway">
    <text evidence="1 8">Amino-acid biosynthesis; L-histidine biosynthesis; L-histidine from 5-phospho-alpha-D-ribose 1-diphosphate: step 8/9.</text>
</comment>
<dbReference type="InterPro" id="IPR010140">
    <property type="entry name" value="Histidinol_P_phosphatase_HisJ"/>
</dbReference>
<organism evidence="10 11">
    <name type="scientific">Novipirellula aureliae</name>
    <dbReference type="NCBI Taxonomy" id="2527966"/>
    <lineage>
        <taxon>Bacteria</taxon>
        <taxon>Pseudomonadati</taxon>
        <taxon>Planctomycetota</taxon>
        <taxon>Planctomycetia</taxon>
        <taxon>Pirellulales</taxon>
        <taxon>Pirellulaceae</taxon>
        <taxon>Novipirellula</taxon>
    </lineage>
</organism>
<proteinExistence type="inferred from homology"/>
<evidence type="ECO:0000259" key="9">
    <source>
        <dbReference type="Pfam" id="PF02811"/>
    </source>
</evidence>
<dbReference type="GO" id="GO:0004401">
    <property type="term" value="F:histidinol-phosphatase activity"/>
    <property type="evidence" value="ECO:0007669"/>
    <property type="project" value="UniProtKB-UniRule"/>
</dbReference>
<dbReference type="EC" id="3.1.3.15" evidence="3 8"/>
<evidence type="ECO:0000256" key="7">
    <source>
        <dbReference type="ARBA" id="ARBA00049158"/>
    </source>
</evidence>
<dbReference type="Gene3D" id="3.20.20.140">
    <property type="entry name" value="Metal-dependent hydrolases"/>
    <property type="match status" value="1"/>
</dbReference>
<keyword evidence="11" id="KW-1185">Reference proteome</keyword>
<dbReference type="InterPro" id="IPR016195">
    <property type="entry name" value="Pol/histidinol_Pase-like"/>
</dbReference>
<reference evidence="10 11" key="1">
    <citation type="submission" date="2019-02" db="EMBL/GenBank/DDBJ databases">
        <title>Deep-cultivation of Planctomycetes and their phenomic and genomic characterization uncovers novel biology.</title>
        <authorList>
            <person name="Wiegand S."/>
            <person name="Jogler M."/>
            <person name="Boedeker C."/>
            <person name="Pinto D."/>
            <person name="Vollmers J."/>
            <person name="Rivas-Marin E."/>
            <person name="Kohn T."/>
            <person name="Peeters S.H."/>
            <person name="Heuer A."/>
            <person name="Rast P."/>
            <person name="Oberbeckmann S."/>
            <person name="Bunk B."/>
            <person name="Jeske O."/>
            <person name="Meyerdierks A."/>
            <person name="Storesund J.E."/>
            <person name="Kallscheuer N."/>
            <person name="Luecker S."/>
            <person name="Lage O.M."/>
            <person name="Pohl T."/>
            <person name="Merkel B.J."/>
            <person name="Hornburger P."/>
            <person name="Mueller R.-W."/>
            <person name="Bruemmer F."/>
            <person name="Labrenz M."/>
            <person name="Spormann A.M."/>
            <person name="Op Den Camp H."/>
            <person name="Overmann J."/>
            <person name="Amann R."/>
            <person name="Jetten M.S.M."/>
            <person name="Mascher T."/>
            <person name="Medema M.H."/>
            <person name="Devos D.P."/>
            <person name="Kaster A.-K."/>
            <person name="Ovreas L."/>
            <person name="Rohde M."/>
            <person name="Galperin M.Y."/>
            <person name="Jogler C."/>
        </authorList>
    </citation>
    <scope>NUCLEOTIDE SEQUENCE [LARGE SCALE GENOMIC DNA]</scope>
    <source>
        <strain evidence="10 11">Q31b</strain>
    </source>
</reference>
<evidence type="ECO:0000256" key="4">
    <source>
        <dbReference type="ARBA" id="ARBA00022605"/>
    </source>
</evidence>
<dbReference type="OrthoDB" id="9775255at2"/>
<dbReference type="PANTHER" id="PTHR21039:SF0">
    <property type="entry name" value="HISTIDINOL-PHOSPHATASE"/>
    <property type="match status" value="1"/>
</dbReference>
<dbReference type="InterPro" id="IPR004013">
    <property type="entry name" value="PHP_dom"/>
</dbReference>
<sequence>MHAEGLPSEYAEVAWQRGLKGLIVTCHNPMPDGFSSHVRMREDQFDDYISMVKQATDKWAGKVDVRLGIEADYFEGYERFLENQLQSADFQYVIGSVHPQIAEYRERYFTEDPFEYQKNYFHLLAKAAETGLFDSISHPDLVKNVTPDDWVPSRIMDTICKSLDRIAATGTAMELNTSGLRKVVVEMNPFPEMLVEMSRRNIPVTLGADAHQPERVADCFVEALQLLHECGYQSISVFLNRSRQEICIQDALASLKDFD</sequence>